<keyword evidence="4" id="KW-1185">Reference proteome</keyword>
<keyword evidence="2" id="KW-0812">Transmembrane</keyword>
<dbReference type="InParanoid" id="A0A663F6W3"/>
<proteinExistence type="predicted"/>
<dbReference type="AlphaFoldDB" id="A0A663F6W3"/>
<protein>
    <submittedName>
        <fullName evidence="3">Uncharacterized protein</fullName>
    </submittedName>
</protein>
<dbReference type="Proteomes" id="UP000472275">
    <property type="component" value="Chromosome 22"/>
</dbReference>
<accession>A0A663F6W3</accession>
<evidence type="ECO:0000256" key="1">
    <source>
        <dbReference type="SAM" id="MobiDB-lite"/>
    </source>
</evidence>
<reference evidence="3" key="2">
    <citation type="submission" date="2025-09" db="UniProtKB">
        <authorList>
            <consortium name="Ensembl"/>
        </authorList>
    </citation>
    <scope>IDENTIFICATION</scope>
</reference>
<keyword evidence="2" id="KW-0472">Membrane</keyword>
<sequence length="122" mass="13098">MAADTSQNVSCRHVAPSASAPEQDPPAKGWDGWPGTGPLLPPAGNSDHLSPHAWGSHPGLQPDSLSSAPPGGLGLCKDKELLWEQSDSGIPFFFSPFCFAVLSPLLLFLCLLMRSRWEEMPF</sequence>
<feature type="compositionally biased region" description="Polar residues" evidence="1">
    <location>
        <begin position="1"/>
        <end position="10"/>
    </location>
</feature>
<evidence type="ECO:0000313" key="4">
    <source>
        <dbReference type="Proteomes" id="UP000472275"/>
    </source>
</evidence>
<feature type="transmembrane region" description="Helical" evidence="2">
    <location>
        <begin position="90"/>
        <end position="112"/>
    </location>
</feature>
<evidence type="ECO:0000256" key="2">
    <source>
        <dbReference type="SAM" id="Phobius"/>
    </source>
</evidence>
<organism evidence="3 4">
    <name type="scientific">Aquila chrysaetos chrysaetos</name>
    <dbReference type="NCBI Taxonomy" id="223781"/>
    <lineage>
        <taxon>Eukaryota</taxon>
        <taxon>Metazoa</taxon>
        <taxon>Chordata</taxon>
        <taxon>Craniata</taxon>
        <taxon>Vertebrata</taxon>
        <taxon>Euteleostomi</taxon>
        <taxon>Archelosauria</taxon>
        <taxon>Archosauria</taxon>
        <taxon>Dinosauria</taxon>
        <taxon>Saurischia</taxon>
        <taxon>Theropoda</taxon>
        <taxon>Coelurosauria</taxon>
        <taxon>Aves</taxon>
        <taxon>Neognathae</taxon>
        <taxon>Neoaves</taxon>
        <taxon>Telluraves</taxon>
        <taxon>Accipitrimorphae</taxon>
        <taxon>Accipitriformes</taxon>
        <taxon>Accipitridae</taxon>
        <taxon>Accipitrinae</taxon>
        <taxon>Aquila</taxon>
    </lineage>
</organism>
<name>A0A663F6W3_AQUCH</name>
<keyword evidence="2" id="KW-1133">Transmembrane helix</keyword>
<feature type="region of interest" description="Disordered" evidence="1">
    <location>
        <begin position="1"/>
        <end position="71"/>
    </location>
</feature>
<dbReference type="Ensembl" id="ENSACCT00020021123.1">
    <property type="protein sequence ID" value="ENSACCP00020020244.1"/>
    <property type="gene ID" value="ENSACCG00020013927.1"/>
</dbReference>
<evidence type="ECO:0000313" key="3">
    <source>
        <dbReference type="Ensembl" id="ENSACCP00020020244.1"/>
    </source>
</evidence>
<reference evidence="3" key="1">
    <citation type="submission" date="2025-08" db="UniProtKB">
        <authorList>
            <consortium name="Ensembl"/>
        </authorList>
    </citation>
    <scope>IDENTIFICATION</scope>
</reference>